<dbReference type="SUPFAM" id="SSF53955">
    <property type="entry name" value="Lysozyme-like"/>
    <property type="match status" value="1"/>
</dbReference>
<dbReference type="InterPro" id="IPR050570">
    <property type="entry name" value="Cell_wall_metabolism_enzyme"/>
</dbReference>
<feature type="domain" description="CwlT-like lysozyme" evidence="4">
    <location>
        <begin position="349"/>
        <end position="479"/>
    </location>
</feature>
<dbReference type="InterPro" id="IPR011055">
    <property type="entry name" value="Dup_hybrid_motif"/>
</dbReference>
<dbReference type="Pfam" id="PF13702">
    <property type="entry name" value="Lysozyme_like"/>
    <property type="match status" value="1"/>
</dbReference>
<evidence type="ECO:0000313" key="5">
    <source>
        <dbReference type="EMBL" id="ASB40599.1"/>
    </source>
</evidence>
<protein>
    <recommendedName>
        <fullName evidence="7">Peptidase M23 domain-containing protein</fullName>
    </recommendedName>
</protein>
<evidence type="ECO:0000259" key="4">
    <source>
        <dbReference type="Pfam" id="PF13702"/>
    </source>
</evidence>
<proteinExistence type="predicted"/>
<evidence type="ECO:0000313" key="6">
    <source>
        <dbReference type="Proteomes" id="UP000196710"/>
    </source>
</evidence>
<keyword evidence="2" id="KW-0812">Transmembrane</keyword>
<name>A0ABM6L5A5_9FIRM</name>
<evidence type="ECO:0000256" key="2">
    <source>
        <dbReference type="SAM" id="Phobius"/>
    </source>
</evidence>
<gene>
    <name evidence="5" type="ORF">ADH66_07970</name>
</gene>
<dbReference type="InterPro" id="IPR047194">
    <property type="entry name" value="CwlT-like_lysozyme"/>
</dbReference>
<keyword evidence="2" id="KW-0472">Membrane</keyword>
<feature type="compositionally biased region" description="Basic and acidic residues" evidence="1">
    <location>
        <begin position="187"/>
        <end position="203"/>
    </location>
</feature>
<sequence>MPKKRALKLGRDTFTRKIGEAVKGENIDQRETLNSNHAVDRTGQAVEYGVDKFIGSVKAGTQKAKIAIQKRQNFIKERRAQAAEKKAQAADSVRREQGIAEAGAQQEILTPPMNDRVQIHTGIEPATSDQILEIPYSISARPAPSGETALKGKVSFPSLSTKSSGTQTHPSIYQSSQPTKGEAGRSAVRERFSENISPKEKPVRGPSAIKSRRPEESVKAMAEPIKTGRAGASKPHFPTKSANSIRTGRFTSPRMSAGKALMERAARRMKLHSQKQLVKQTSCAVKAAGTVTKKAAAVTVKVARSLMSAVIGLIGGAGFFVLLAVILLGGALSAFGSSPGSGSYTPVSAEVEAFDPIIRIYATQHGIPEYVDLIKAVMMQESGGSVELVGGDVMQCAEGMGLPVGTPVDPEKSIDFGTSIIADNLRLAGATGPGDIPHISLALQGYNFGNGYISWALARGGYSKENAREFSIQQAAAHGWSGYGDMDYVEHVLRYYPLAANPLDGASAIAEGRFAFPFPGHTWDTYPGHNGIDISFANCYGEPVYACAPGTVRYIQDGWTPAHGVDNMWSFGNCVVVDHTDGWQSVYAHLSRLAVVPGTPVRQGQLVGYIGSTGNSTGPHLHLALYYHGSAGENGMNYAEMAWPQYRD</sequence>
<dbReference type="CDD" id="cd12797">
    <property type="entry name" value="M23_peptidase"/>
    <property type="match status" value="1"/>
</dbReference>
<feature type="transmembrane region" description="Helical" evidence="2">
    <location>
        <begin position="310"/>
        <end position="335"/>
    </location>
</feature>
<feature type="domain" description="M23ase beta-sheet core" evidence="3">
    <location>
        <begin position="528"/>
        <end position="630"/>
    </location>
</feature>
<dbReference type="SUPFAM" id="SSF51261">
    <property type="entry name" value="Duplicated hybrid motif"/>
    <property type="match status" value="1"/>
</dbReference>
<dbReference type="InterPro" id="IPR016047">
    <property type="entry name" value="M23ase_b-sheet_dom"/>
</dbReference>
<evidence type="ECO:0000259" key="3">
    <source>
        <dbReference type="Pfam" id="PF01551"/>
    </source>
</evidence>
<dbReference type="PANTHER" id="PTHR21666">
    <property type="entry name" value="PEPTIDASE-RELATED"/>
    <property type="match status" value="1"/>
</dbReference>
<keyword evidence="6" id="KW-1185">Reference proteome</keyword>
<dbReference type="CDD" id="cd16891">
    <property type="entry name" value="CwlT-like"/>
    <property type="match status" value="1"/>
</dbReference>
<dbReference type="Pfam" id="PF01551">
    <property type="entry name" value="Peptidase_M23"/>
    <property type="match status" value="1"/>
</dbReference>
<keyword evidence="2" id="KW-1133">Transmembrane helix</keyword>
<organism evidence="5 6">
    <name type="scientific">Acutalibacter muris</name>
    <dbReference type="NCBI Taxonomy" id="1796620"/>
    <lineage>
        <taxon>Bacteria</taxon>
        <taxon>Bacillati</taxon>
        <taxon>Bacillota</taxon>
        <taxon>Clostridia</taxon>
        <taxon>Eubacteriales</taxon>
        <taxon>Acutalibacteraceae</taxon>
        <taxon>Acutalibacter</taxon>
    </lineage>
</organism>
<feature type="compositionally biased region" description="Polar residues" evidence="1">
    <location>
        <begin position="240"/>
        <end position="254"/>
    </location>
</feature>
<dbReference type="Gene3D" id="2.70.70.10">
    <property type="entry name" value="Glucose Permease (Domain IIA)"/>
    <property type="match status" value="1"/>
</dbReference>
<dbReference type="EMBL" id="CP021422">
    <property type="protein sequence ID" value="ASB40599.1"/>
    <property type="molecule type" value="Genomic_DNA"/>
</dbReference>
<dbReference type="PANTHER" id="PTHR21666:SF270">
    <property type="entry name" value="MUREIN HYDROLASE ACTIVATOR ENVC"/>
    <property type="match status" value="1"/>
</dbReference>
<dbReference type="InterPro" id="IPR023346">
    <property type="entry name" value="Lysozyme-like_dom_sf"/>
</dbReference>
<reference evidence="6" key="1">
    <citation type="submission" date="2017-05" db="EMBL/GenBank/DDBJ databases">
        <title>Improved OligoMM genomes.</title>
        <authorList>
            <person name="Garzetti D."/>
        </authorList>
    </citation>
    <scope>NUCLEOTIDE SEQUENCE [LARGE SCALE GENOMIC DNA]</scope>
    <source>
        <strain evidence="6">KB18</strain>
    </source>
</reference>
<evidence type="ECO:0000256" key="1">
    <source>
        <dbReference type="SAM" id="MobiDB-lite"/>
    </source>
</evidence>
<dbReference type="Gene3D" id="1.10.530.10">
    <property type="match status" value="1"/>
</dbReference>
<feature type="region of interest" description="Disordered" evidence="1">
    <location>
        <begin position="156"/>
        <end position="255"/>
    </location>
</feature>
<evidence type="ECO:0008006" key="7">
    <source>
        <dbReference type="Google" id="ProtNLM"/>
    </source>
</evidence>
<accession>A0ABM6L5A5</accession>
<feature type="compositionally biased region" description="Polar residues" evidence="1">
    <location>
        <begin position="157"/>
        <end position="179"/>
    </location>
</feature>
<dbReference type="Proteomes" id="UP000196710">
    <property type="component" value="Chromosome"/>
</dbReference>